<dbReference type="PROSITE" id="PS51671">
    <property type="entry name" value="ACT"/>
    <property type="match status" value="2"/>
</dbReference>
<dbReference type="SUPFAM" id="SSF81301">
    <property type="entry name" value="Nucleotidyltransferase"/>
    <property type="match status" value="1"/>
</dbReference>
<dbReference type="SUPFAM" id="SSF81891">
    <property type="entry name" value="Poly A polymerase C-terminal region-like"/>
    <property type="match status" value="1"/>
</dbReference>
<comment type="catalytic activity">
    <reaction evidence="7">
        <text>[protein-PII]-uridylyl-L-tyrosine + H2O = [protein-PII]-L-tyrosine + UMP + H(+)</text>
        <dbReference type="Rhea" id="RHEA:48600"/>
        <dbReference type="Rhea" id="RHEA-COMP:12147"/>
        <dbReference type="Rhea" id="RHEA-COMP:12148"/>
        <dbReference type="ChEBI" id="CHEBI:15377"/>
        <dbReference type="ChEBI" id="CHEBI:15378"/>
        <dbReference type="ChEBI" id="CHEBI:46858"/>
        <dbReference type="ChEBI" id="CHEBI:57865"/>
        <dbReference type="ChEBI" id="CHEBI:90602"/>
    </reaction>
</comment>
<dbReference type="InterPro" id="IPR006674">
    <property type="entry name" value="HD_domain"/>
</dbReference>
<dbReference type="SUPFAM" id="SSF55021">
    <property type="entry name" value="ACT-like"/>
    <property type="match status" value="2"/>
</dbReference>
<dbReference type="InterPro" id="IPR003607">
    <property type="entry name" value="HD/PDEase_dom"/>
</dbReference>
<dbReference type="Gene3D" id="3.30.70.260">
    <property type="match status" value="1"/>
</dbReference>
<evidence type="ECO:0000256" key="1">
    <source>
        <dbReference type="ARBA" id="ARBA00022679"/>
    </source>
</evidence>
<keyword evidence="4 7" id="KW-0378">Hydrolase</keyword>
<dbReference type="GO" id="GO:0006808">
    <property type="term" value="P:regulation of nitrogen utilization"/>
    <property type="evidence" value="ECO:0007669"/>
    <property type="project" value="UniProtKB-UniRule"/>
</dbReference>
<dbReference type="Pfam" id="PF08335">
    <property type="entry name" value="GlnD_UR_UTase"/>
    <property type="match status" value="1"/>
</dbReference>
<dbReference type="Proteomes" id="UP000094472">
    <property type="component" value="Unassembled WGS sequence"/>
</dbReference>
<name>A0A1E3WA22_9HYPH</name>
<proteinExistence type="inferred from homology"/>
<dbReference type="GO" id="GO:0008081">
    <property type="term" value="F:phosphoric diester hydrolase activity"/>
    <property type="evidence" value="ECO:0007669"/>
    <property type="project" value="UniProtKB-UniRule"/>
</dbReference>
<evidence type="ECO:0000256" key="2">
    <source>
        <dbReference type="ARBA" id="ARBA00022695"/>
    </source>
</evidence>
<comment type="catalytic activity">
    <reaction evidence="7">
        <text>[protein-PII]-L-tyrosine + UTP = [protein-PII]-uridylyl-L-tyrosine + diphosphate</text>
        <dbReference type="Rhea" id="RHEA:13673"/>
        <dbReference type="Rhea" id="RHEA-COMP:12147"/>
        <dbReference type="Rhea" id="RHEA-COMP:12148"/>
        <dbReference type="ChEBI" id="CHEBI:33019"/>
        <dbReference type="ChEBI" id="CHEBI:46398"/>
        <dbReference type="ChEBI" id="CHEBI:46858"/>
        <dbReference type="ChEBI" id="CHEBI:90602"/>
        <dbReference type="EC" id="2.7.7.59"/>
    </reaction>
</comment>
<feature type="region of interest" description="Uridylyltransferase" evidence="7">
    <location>
        <begin position="1"/>
        <end position="381"/>
    </location>
</feature>
<comment type="caution">
    <text evidence="10">The sequence shown here is derived from an EMBL/GenBank/DDBJ whole genome shotgun (WGS) entry which is preliminary data.</text>
</comment>
<keyword evidence="6 7" id="KW-0511">Multifunctional enzyme</keyword>
<dbReference type="SUPFAM" id="SSF81593">
    <property type="entry name" value="Nucleotidyltransferase substrate binding subunit/domain"/>
    <property type="match status" value="1"/>
</dbReference>
<dbReference type="CDD" id="cd04899">
    <property type="entry name" value="ACT_ACR-UUR-like_2"/>
    <property type="match status" value="1"/>
</dbReference>
<dbReference type="STRING" id="1774969.AUC69_00070"/>
<comment type="similarity">
    <text evidence="7">Belongs to the GlnD family.</text>
</comment>
<evidence type="ECO:0000256" key="5">
    <source>
        <dbReference type="ARBA" id="ARBA00022842"/>
    </source>
</evidence>
<feature type="domain" description="ACT" evidence="8">
    <location>
        <begin position="740"/>
        <end position="821"/>
    </location>
</feature>
<dbReference type="NCBIfam" id="TIGR01693">
    <property type="entry name" value="UTase_glnD"/>
    <property type="match status" value="1"/>
</dbReference>
<dbReference type="OrthoDB" id="9758038at2"/>
<feature type="domain" description="HD" evidence="9">
    <location>
        <begin position="500"/>
        <end position="622"/>
    </location>
</feature>
<evidence type="ECO:0000256" key="4">
    <source>
        <dbReference type="ARBA" id="ARBA00022801"/>
    </source>
</evidence>
<feature type="domain" description="ACT" evidence="8">
    <location>
        <begin position="851"/>
        <end position="931"/>
    </location>
</feature>
<dbReference type="HAMAP" id="MF_00277">
    <property type="entry name" value="PII_uridylyl_transf"/>
    <property type="match status" value="1"/>
</dbReference>
<evidence type="ECO:0000313" key="11">
    <source>
        <dbReference type="Proteomes" id="UP000094472"/>
    </source>
</evidence>
<evidence type="ECO:0000256" key="7">
    <source>
        <dbReference type="HAMAP-Rule" id="MF_00277"/>
    </source>
</evidence>
<dbReference type="InterPro" id="IPR002912">
    <property type="entry name" value="ACT_dom"/>
</dbReference>
<dbReference type="Pfam" id="PF01966">
    <property type="entry name" value="HD"/>
    <property type="match status" value="1"/>
</dbReference>
<dbReference type="CDD" id="cd04900">
    <property type="entry name" value="ACT_UUR-like_1"/>
    <property type="match status" value="1"/>
</dbReference>
<dbReference type="SMART" id="SM00471">
    <property type="entry name" value="HDc"/>
    <property type="match status" value="1"/>
</dbReference>
<dbReference type="Gene3D" id="1.10.3090.10">
    <property type="entry name" value="cca-adding enzyme, domain 2"/>
    <property type="match status" value="1"/>
</dbReference>
<reference evidence="10 11" key="1">
    <citation type="journal article" date="2016" name="Environ. Microbiol.">
        <title>New Methyloceanibacter diversity from North Sea sediments includes methanotroph containing solely the soluble methane monooxygenase.</title>
        <authorList>
            <person name="Vekeman B."/>
            <person name="Kerckhof F.M."/>
            <person name="Cremers G."/>
            <person name="de Vos P."/>
            <person name="Vandamme P."/>
            <person name="Boon N."/>
            <person name="Op den Camp H.J."/>
            <person name="Heylen K."/>
        </authorList>
    </citation>
    <scope>NUCLEOTIDE SEQUENCE [LARGE SCALE GENOMIC DNA]</scope>
    <source>
        <strain evidence="10 11">R-67175</strain>
    </source>
</reference>
<organism evidence="10 11">
    <name type="scientific">Methyloceanibacter superfactus</name>
    <dbReference type="NCBI Taxonomy" id="1774969"/>
    <lineage>
        <taxon>Bacteria</taxon>
        <taxon>Pseudomonadati</taxon>
        <taxon>Pseudomonadota</taxon>
        <taxon>Alphaproteobacteria</taxon>
        <taxon>Hyphomicrobiales</taxon>
        <taxon>Hyphomicrobiaceae</taxon>
        <taxon>Methyloceanibacter</taxon>
    </lineage>
</organism>
<keyword evidence="3" id="KW-0677">Repeat</keyword>
<dbReference type="NCBIfam" id="NF003467">
    <property type="entry name" value="PRK05092.1"/>
    <property type="match status" value="1"/>
</dbReference>
<comment type="domain">
    <text evidence="7">Has four distinct domains: an N-terminal nucleotidyltransferase (NT) domain responsible for UTase activity, a central HD domain that encodes UR activity, and two C-terminal ACT domains that seem to have a role in glutamine sensing.</text>
</comment>
<keyword evidence="11" id="KW-1185">Reference proteome</keyword>
<dbReference type="Pfam" id="PF24931">
    <property type="entry name" value="ACT_ACR9_3rd"/>
    <property type="match status" value="1"/>
</dbReference>
<dbReference type="InterPro" id="IPR013546">
    <property type="entry name" value="PII_UdlTrfase/GS_AdlTrfase"/>
</dbReference>
<evidence type="ECO:0000313" key="10">
    <source>
        <dbReference type="EMBL" id="ODS01947.1"/>
    </source>
</evidence>
<dbReference type="PANTHER" id="PTHR47320">
    <property type="entry name" value="BIFUNCTIONAL URIDYLYLTRANSFERASE/URIDYLYL-REMOVING ENZYME"/>
    <property type="match status" value="1"/>
</dbReference>
<gene>
    <name evidence="7" type="primary">glnD</name>
    <name evidence="10" type="ORF">AUC69_00070</name>
</gene>
<dbReference type="Gene3D" id="3.30.460.10">
    <property type="entry name" value="Beta Polymerase, domain 2"/>
    <property type="match status" value="1"/>
</dbReference>
<dbReference type="PANTHER" id="PTHR47320:SF1">
    <property type="entry name" value="BIFUNCTIONAL URIDYLYLTRANSFERASE_URIDYLYL-REMOVING ENZYME"/>
    <property type="match status" value="1"/>
</dbReference>
<comment type="cofactor">
    <cofactor evidence="7">
        <name>Mg(2+)</name>
        <dbReference type="ChEBI" id="CHEBI:18420"/>
    </cofactor>
</comment>
<dbReference type="CDD" id="cd05401">
    <property type="entry name" value="NT_GlnE_GlnD_like"/>
    <property type="match status" value="1"/>
</dbReference>
<comment type="activity regulation">
    <text evidence="7">Uridylyltransferase (UTase) activity is inhibited by glutamine, while glutamine activates uridylyl-removing (UR) activity.</text>
</comment>
<dbReference type="InterPro" id="IPR045865">
    <property type="entry name" value="ACT-like_dom_sf"/>
</dbReference>
<evidence type="ECO:0000259" key="8">
    <source>
        <dbReference type="PROSITE" id="PS51671"/>
    </source>
</evidence>
<dbReference type="CDD" id="cd00077">
    <property type="entry name" value="HDc"/>
    <property type="match status" value="1"/>
</dbReference>
<protein>
    <recommendedName>
        <fullName evidence="7">Bifunctional uridylyltransferase/uridylyl-removing enzyme</fullName>
        <shortName evidence="7">UTase/UR</shortName>
    </recommendedName>
    <alternativeName>
        <fullName evidence="7">Bifunctional [protein-PII] modification enzyme</fullName>
    </alternativeName>
    <alternativeName>
        <fullName evidence="7">Bifunctional nitrogen sensor protein</fullName>
    </alternativeName>
    <domain>
        <recommendedName>
            <fullName evidence="7">[Protein-PII] uridylyltransferase</fullName>
            <shortName evidence="7">PII uridylyltransferase</shortName>
            <shortName evidence="7">UTase</shortName>
            <ecNumber evidence="7">2.7.7.59</ecNumber>
        </recommendedName>
    </domain>
    <domain>
        <recommendedName>
            <fullName evidence="7">[Protein-PII]-UMP uridylyl-removing enzyme</fullName>
            <shortName evidence="7">UR</shortName>
            <ecNumber evidence="7">3.1.4.-</ecNumber>
        </recommendedName>
    </domain>
</protein>
<dbReference type="EC" id="3.1.4.-" evidence="7"/>
<accession>A0A1E3WA22</accession>
<comment type="caution">
    <text evidence="7">Lacks conserved residue(s) required for the propagation of feature annotation.</text>
</comment>
<dbReference type="EMBL" id="LPWF01000002">
    <property type="protein sequence ID" value="ODS01947.1"/>
    <property type="molecule type" value="Genomic_DNA"/>
</dbReference>
<keyword evidence="5 7" id="KW-0460">Magnesium</keyword>
<dbReference type="PROSITE" id="PS51831">
    <property type="entry name" value="HD"/>
    <property type="match status" value="1"/>
</dbReference>
<dbReference type="PIRSF" id="PIRSF006288">
    <property type="entry name" value="PII_uridyltransf"/>
    <property type="match status" value="1"/>
</dbReference>
<sequence length="931" mass="105404">MDQTAPKSAPHLPAPYFDFDLLRQETAKLAKAHEPQDTQLRAALVGYLKPLVEKAHTAAKRQLEQDGDGRACAQGLSDFQDALIRLTYDFTTEHVYQSKNPSTAERMAVVAQGGYGRGLLAPGSDIDLLFLLPYKQTAWGESVAEYMLYLLWDLGFKVGHATRTIAQCVRLSLADMTIRTALLDARLILGDEQLFDDFQQSFRKDVLDADARAFIEAKLAEQNTRHSRAGASRYLVEPNIKEGTGGLRDLHTLHWLAKHLYPDKAEEEFVEAGVFTRHEYRSFRRCEFFLWTVRCNLHFLTGRPEERLSFDLQRAMADRLGYRGHAGLSAVERFMKHYFLVAKEVGQLTRIVCSALEIKQLKSVPSLDTLLGPLSWRRRAKLRRTSDFRIENGRISTVDKDAFVKDPVNFIRLFVFADENQAAFSPEVLRQLRANFRLIDDDLRNDPTANRLFLKLITDGRDPEGTLRKMNEAGVLGRFFTDYGRVVSMMQFNMYHHFTVDEHLIRTMGFLSGIERGRLSIDHPVSSEVVRTIDNRRALYVAAFLHDIAKGRDEDHSIAGARIARELGPRLGLNASETETAAWLVEHHLTMSLFAQSRDLNDPKTIRDFAEIVQSRERLKLLLILTVADIRAVGPDTWTGWKGQLLRTLYFETEPLLGGGHTTLTRTERMSRAQDALRERLAGWPHQDLERFIDRHYPAYWLRTDLDVIAEHAKLVRDAEAQNRTVVTHISTDAFRGVTEVTLLAPNHPRLLAMVAGACTGAGANIVDAQISTTRDGMALDTIHLEREFDQAEDEERRARKIAVNIERLLSGEARAADVMENKRKPKSRLSAFTVEPQVVFDNTLSDALTVIEINGLDRPGLLYDVTREISDLNLDIASAHIATFGEKAVDVFYVTDLKGKKITSSSRESLIRERLTKVLVTRQESALASM</sequence>
<evidence type="ECO:0000256" key="3">
    <source>
        <dbReference type="ARBA" id="ARBA00022737"/>
    </source>
</evidence>
<keyword evidence="2 7" id="KW-0548">Nucleotidyltransferase</keyword>
<comment type="function">
    <text evidence="7">Modifies, by uridylylation and deuridylylation, the PII regulatory proteins (GlnB and homologs), in response to the nitrogen status of the cell that GlnD senses through the glutamine level. Under low glutamine levels, catalyzes the conversion of the PII proteins and UTP to PII-UMP and PPi, while under higher glutamine levels, GlnD hydrolyzes PII-UMP to PII and UMP (deuridylylation). Thus, controls uridylylation state and activity of the PII proteins, and plays an important role in the regulation of nitrogen metabolism.</text>
</comment>
<dbReference type="InterPro" id="IPR043519">
    <property type="entry name" value="NT_sf"/>
</dbReference>
<evidence type="ECO:0000259" key="9">
    <source>
        <dbReference type="PROSITE" id="PS51831"/>
    </source>
</evidence>
<dbReference type="EC" id="2.7.7.59" evidence="7"/>
<dbReference type="InterPro" id="IPR010043">
    <property type="entry name" value="UTase/UR"/>
</dbReference>
<dbReference type="RefSeq" id="WP_069440355.1">
    <property type="nucleotide sequence ID" value="NZ_LPWF01000002.1"/>
</dbReference>
<dbReference type="AlphaFoldDB" id="A0A1E3WA22"/>
<evidence type="ECO:0000256" key="6">
    <source>
        <dbReference type="ARBA" id="ARBA00023268"/>
    </source>
</evidence>
<dbReference type="GO" id="GO:0008773">
    <property type="term" value="F:[protein-PII] uridylyltransferase activity"/>
    <property type="evidence" value="ECO:0007669"/>
    <property type="project" value="UniProtKB-UniRule"/>
</dbReference>
<keyword evidence="1 7" id="KW-0808">Transferase</keyword>